<dbReference type="Gene3D" id="2.170.130.10">
    <property type="entry name" value="TonB-dependent receptor, plug domain"/>
    <property type="match status" value="1"/>
</dbReference>
<keyword evidence="12 21" id="KW-0675">Receptor</keyword>
<dbReference type="Proteomes" id="UP000028602">
    <property type="component" value="Unassembled WGS sequence"/>
</dbReference>
<evidence type="ECO:0000256" key="18">
    <source>
        <dbReference type="SAM" id="SignalP"/>
    </source>
</evidence>
<organism evidence="21 22">
    <name type="scientific">Tatumella ptyseos ATCC 33301</name>
    <dbReference type="NCBI Taxonomy" id="1005995"/>
    <lineage>
        <taxon>Bacteria</taxon>
        <taxon>Pseudomonadati</taxon>
        <taxon>Pseudomonadota</taxon>
        <taxon>Gammaproteobacteria</taxon>
        <taxon>Enterobacterales</taxon>
        <taxon>Erwiniaceae</taxon>
        <taxon>Tatumella</taxon>
    </lineage>
</organism>
<dbReference type="PANTHER" id="PTHR32552:SF89">
    <property type="entry name" value="CATECHOLATE SIDEROPHORE RECEPTOR FIU"/>
    <property type="match status" value="1"/>
</dbReference>
<keyword evidence="22" id="KW-1185">Reference proteome</keyword>
<sequence>MKPEPNISPAFPVSGTLTVFASLCVGLSAPAMSATGTALTAPAPVATSTKKAAAPADETLVVKGALPSLYLPQTLSDPKFTRPLADTTRTVTIIPQQVMQEQHATTLTDALKNVAGAGAFFAGENGSTSTGDTIYMRGIDTSSSIYLDGIRDISSTTRDTFNTESVEVIKGASGSDYGRSAPSGSINRISKQPLPGTSVAGSVSYGSGSERRATVDYNQMINDTTAFRVNMMGDKGHSNTRNNISHEKYGIAPSIAFGLDTPTRLYLDYEHVHQNNTPDGGIPTIGLPGYTAPSGFEALNGSGKVNTHNYYGTDSDFDHSDSDTATLRFEHDFSDSTTLRNTTRWSETRQKYLLTSIMGGNTQITTHGSASAGDWDWARLINTKDALNKIVTNQTNLTSRFNTGDVSHDISTGVEVTRETQINYGVQSLTAPAVNIYHPDSDVSIGGLTPTGADARGTTDTFGVYAFDTLQVTPAFELNGGVRLDSYRTRYSALSVCGGTGRGAVSCPAGVASGTPVSTVDTAKSGNLFNWKAGALYHLTPQGNVYINYGVSQQPPGGSNFQLAESGSGNSANRTDFQPQKTATAEVGTKWSLFDNTLLLSGALFRTDIRNEVTQDPITLDYVQTGRKRVQGYELTANGNLTDKWHVMLGYTLQNAVVKEGSTVSNDGSSALSYTPKHAFTSWTTYQLTDKLLAGAGARYVGSMHRGTDGAAGTPDKVDSYWVADAMAGYRVNSNLDLQLNVYNVFNTHYVASINKSGYRYFPGAERSWMLTANVHF</sequence>
<keyword evidence="10 15" id="KW-0798">TonB box</keyword>
<dbReference type="Gene3D" id="2.40.170.20">
    <property type="entry name" value="TonB-dependent receptor, beta-barrel domain"/>
    <property type="match status" value="1"/>
</dbReference>
<dbReference type="InterPro" id="IPR036942">
    <property type="entry name" value="Beta-barrel_TonB_sf"/>
</dbReference>
<feature type="domain" description="TonB-dependent receptor-like beta-barrel" evidence="19">
    <location>
        <begin position="266"/>
        <end position="745"/>
    </location>
</feature>
<evidence type="ECO:0000256" key="10">
    <source>
        <dbReference type="ARBA" id="ARBA00023077"/>
    </source>
</evidence>
<feature type="signal peptide" evidence="18">
    <location>
        <begin position="1"/>
        <end position="33"/>
    </location>
</feature>
<evidence type="ECO:0000313" key="21">
    <source>
        <dbReference type="EMBL" id="KFD20883.1"/>
    </source>
</evidence>
<feature type="chain" id="PRO_5001793521" evidence="18">
    <location>
        <begin position="34"/>
        <end position="777"/>
    </location>
</feature>
<evidence type="ECO:0000256" key="16">
    <source>
        <dbReference type="RuleBase" id="RU003357"/>
    </source>
</evidence>
<dbReference type="SUPFAM" id="SSF56935">
    <property type="entry name" value="Porins"/>
    <property type="match status" value="1"/>
</dbReference>
<evidence type="ECO:0000256" key="6">
    <source>
        <dbReference type="ARBA" id="ARBA00022692"/>
    </source>
</evidence>
<dbReference type="NCBIfam" id="TIGR01783">
    <property type="entry name" value="TonB-siderophor"/>
    <property type="match status" value="1"/>
</dbReference>
<evidence type="ECO:0000256" key="15">
    <source>
        <dbReference type="PROSITE-ProRule" id="PRU10143"/>
    </source>
</evidence>
<dbReference type="GO" id="GO:0015344">
    <property type="term" value="F:siderophore uptake transmembrane transporter activity"/>
    <property type="evidence" value="ECO:0007669"/>
    <property type="project" value="UniProtKB-ARBA"/>
</dbReference>
<evidence type="ECO:0000256" key="13">
    <source>
        <dbReference type="ARBA" id="ARBA00023237"/>
    </source>
</evidence>
<dbReference type="PANTHER" id="PTHR32552">
    <property type="entry name" value="FERRICHROME IRON RECEPTOR-RELATED"/>
    <property type="match status" value="1"/>
</dbReference>
<dbReference type="GO" id="GO:0015891">
    <property type="term" value="P:siderophore transport"/>
    <property type="evidence" value="ECO:0007669"/>
    <property type="project" value="InterPro"/>
</dbReference>
<dbReference type="PROSITE" id="PS52016">
    <property type="entry name" value="TONB_DEPENDENT_REC_3"/>
    <property type="match status" value="1"/>
</dbReference>
<accession>A0A085JK87</accession>
<keyword evidence="5" id="KW-0410">Iron transport</keyword>
<dbReference type="InterPro" id="IPR010916">
    <property type="entry name" value="TonB_box_CS"/>
</dbReference>
<evidence type="ECO:0000256" key="17">
    <source>
        <dbReference type="SAM" id="MobiDB-lite"/>
    </source>
</evidence>
<evidence type="ECO:0000256" key="11">
    <source>
        <dbReference type="ARBA" id="ARBA00023136"/>
    </source>
</evidence>
<dbReference type="InterPro" id="IPR000531">
    <property type="entry name" value="Beta-barrel_TonB"/>
</dbReference>
<evidence type="ECO:0000256" key="14">
    <source>
        <dbReference type="PROSITE-ProRule" id="PRU01360"/>
    </source>
</evidence>
<feature type="domain" description="TonB-dependent receptor plug" evidence="20">
    <location>
        <begin position="84"/>
        <end position="184"/>
    </location>
</feature>
<protein>
    <submittedName>
        <fullName evidence="21">Ferrichrome-iron receptor</fullName>
    </submittedName>
</protein>
<feature type="compositionally biased region" description="Low complexity" evidence="17">
    <location>
        <begin position="196"/>
        <end position="208"/>
    </location>
</feature>
<keyword evidence="7 18" id="KW-0732">Signal</keyword>
<dbReference type="InterPro" id="IPR010105">
    <property type="entry name" value="TonB_sidphr_rcpt"/>
</dbReference>
<dbReference type="Pfam" id="PF00593">
    <property type="entry name" value="TonB_dep_Rec_b-barrel"/>
    <property type="match status" value="1"/>
</dbReference>
<dbReference type="CDD" id="cd01347">
    <property type="entry name" value="ligand_gated_channel"/>
    <property type="match status" value="1"/>
</dbReference>
<comment type="subcellular location">
    <subcellularLocation>
        <location evidence="1 14">Cell outer membrane</location>
        <topology evidence="1 14">Multi-pass membrane protein</topology>
    </subcellularLocation>
</comment>
<dbReference type="EMBL" id="JMPR01000019">
    <property type="protein sequence ID" value="KFD20883.1"/>
    <property type="molecule type" value="Genomic_DNA"/>
</dbReference>
<keyword evidence="3 14" id="KW-0813">Transport</keyword>
<evidence type="ECO:0000256" key="7">
    <source>
        <dbReference type="ARBA" id="ARBA00022729"/>
    </source>
</evidence>
<keyword evidence="4 14" id="KW-1134">Transmembrane beta strand</keyword>
<evidence type="ECO:0000256" key="4">
    <source>
        <dbReference type="ARBA" id="ARBA00022452"/>
    </source>
</evidence>
<reference evidence="21 22" key="1">
    <citation type="submission" date="2014-05" db="EMBL/GenBank/DDBJ databases">
        <title>ATOL: Assembling a taxonomically balanced genome-scale reconstruction of the evolutionary history of the Enterobacteriaceae.</title>
        <authorList>
            <person name="Plunkett G.III."/>
            <person name="Neeno-Eckwall E.C."/>
            <person name="Glasner J.D."/>
            <person name="Perna N.T."/>
        </authorList>
    </citation>
    <scope>NUCLEOTIDE SEQUENCE [LARGE SCALE GENOMIC DNA]</scope>
    <source>
        <strain evidence="21 22">ATCC 33301</strain>
    </source>
</reference>
<dbReference type="InterPro" id="IPR012910">
    <property type="entry name" value="Plug_dom"/>
</dbReference>
<evidence type="ECO:0000256" key="2">
    <source>
        <dbReference type="ARBA" id="ARBA00009810"/>
    </source>
</evidence>
<comment type="caution">
    <text evidence="21">The sequence shown here is derived from an EMBL/GenBank/DDBJ whole genome shotgun (WGS) entry which is preliminary data.</text>
</comment>
<dbReference type="FunFam" id="2.170.130.10:FF:000001">
    <property type="entry name" value="Catecholate siderophore TonB-dependent receptor"/>
    <property type="match status" value="1"/>
</dbReference>
<feature type="short sequence motif" description="TonB box" evidence="15">
    <location>
        <begin position="59"/>
        <end position="65"/>
    </location>
</feature>
<dbReference type="InterPro" id="IPR037066">
    <property type="entry name" value="Plug_dom_sf"/>
</dbReference>
<keyword evidence="11 14" id="KW-0472">Membrane</keyword>
<evidence type="ECO:0000313" key="22">
    <source>
        <dbReference type="Proteomes" id="UP000028602"/>
    </source>
</evidence>
<name>A0A085JK87_9GAMM</name>
<dbReference type="InterPro" id="IPR039426">
    <property type="entry name" value="TonB-dep_rcpt-like"/>
</dbReference>
<evidence type="ECO:0000256" key="5">
    <source>
        <dbReference type="ARBA" id="ARBA00022496"/>
    </source>
</evidence>
<keyword evidence="9" id="KW-0406">Ion transport</keyword>
<comment type="similarity">
    <text evidence="2 14 16">Belongs to the TonB-dependent receptor family.</text>
</comment>
<evidence type="ECO:0000256" key="1">
    <source>
        <dbReference type="ARBA" id="ARBA00004571"/>
    </source>
</evidence>
<evidence type="ECO:0000256" key="3">
    <source>
        <dbReference type="ARBA" id="ARBA00022448"/>
    </source>
</evidence>
<keyword evidence="6 14" id="KW-0812">Transmembrane</keyword>
<feature type="region of interest" description="Disordered" evidence="17">
    <location>
        <begin position="175"/>
        <end position="208"/>
    </location>
</feature>
<dbReference type="Pfam" id="PF07715">
    <property type="entry name" value="Plug"/>
    <property type="match status" value="1"/>
</dbReference>
<gene>
    <name evidence="21" type="primary">fiu</name>
    <name evidence="21" type="ORF">GTPT_1076</name>
</gene>
<dbReference type="AlphaFoldDB" id="A0A085JK87"/>
<evidence type="ECO:0000256" key="12">
    <source>
        <dbReference type="ARBA" id="ARBA00023170"/>
    </source>
</evidence>
<keyword evidence="8" id="KW-0408">Iron</keyword>
<dbReference type="GO" id="GO:0038023">
    <property type="term" value="F:signaling receptor activity"/>
    <property type="evidence" value="ECO:0007669"/>
    <property type="project" value="InterPro"/>
</dbReference>
<keyword evidence="13 14" id="KW-0998">Cell outer membrane</keyword>
<dbReference type="eggNOG" id="COG4774">
    <property type="taxonomic scope" value="Bacteria"/>
</dbReference>
<dbReference type="PROSITE" id="PS00430">
    <property type="entry name" value="TONB_DEPENDENT_REC_1"/>
    <property type="match status" value="1"/>
</dbReference>
<evidence type="ECO:0000259" key="20">
    <source>
        <dbReference type="Pfam" id="PF07715"/>
    </source>
</evidence>
<dbReference type="GO" id="GO:0009279">
    <property type="term" value="C:cell outer membrane"/>
    <property type="evidence" value="ECO:0007669"/>
    <property type="project" value="UniProtKB-SubCell"/>
</dbReference>
<proteinExistence type="inferred from homology"/>
<evidence type="ECO:0000256" key="9">
    <source>
        <dbReference type="ARBA" id="ARBA00023065"/>
    </source>
</evidence>
<evidence type="ECO:0000259" key="19">
    <source>
        <dbReference type="Pfam" id="PF00593"/>
    </source>
</evidence>
<dbReference type="NCBIfam" id="NF007349">
    <property type="entry name" value="PRK09840.1"/>
    <property type="match status" value="1"/>
</dbReference>
<evidence type="ECO:0000256" key="8">
    <source>
        <dbReference type="ARBA" id="ARBA00023004"/>
    </source>
</evidence>